<keyword evidence="1" id="KW-0175">Coiled coil</keyword>
<dbReference type="Proteomes" id="UP000237144">
    <property type="component" value="Unassembled WGS sequence"/>
</dbReference>
<feature type="compositionally biased region" description="Acidic residues" evidence="2">
    <location>
        <begin position="1"/>
        <end position="22"/>
    </location>
</feature>
<proteinExistence type="predicted"/>
<feature type="coiled-coil region" evidence="1">
    <location>
        <begin position="222"/>
        <end position="249"/>
    </location>
</feature>
<keyword evidence="4" id="KW-1185">Reference proteome</keyword>
<organism evidence="3 4">
    <name type="scientific">Rhodotorula taiwanensis</name>
    <dbReference type="NCBI Taxonomy" id="741276"/>
    <lineage>
        <taxon>Eukaryota</taxon>
        <taxon>Fungi</taxon>
        <taxon>Dikarya</taxon>
        <taxon>Basidiomycota</taxon>
        <taxon>Pucciniomycotina</taxon>
        <taxon>Microbotryomycetes</taxon>
        <taxon>Sporidiobolales</taxon>
        <taxon>Sporidiobolaceae</taxon>
        <taxon>Rhodotorula</taxon>
    </lineage>
</organism>
<evidence type="ECO:0000256" key="1">
    <source>
        <dbReference type="SAM" id="Coils"/>
    </source>
</evidence>
<comment type="caution">
    <text evidence="3">The sequence shown here is derived from an EMBL/GenBank/DDBJ whole genome shotgun (WGS) entry which is preliminary data.</text>
</comment>
<feature type="compositionally biased region" description="Acidic residues" evidence="2">
    <location>
        <begin position="33"/>
        <end position="48"/>
    </location>
</feature>
<sequence>MGADVEELEEDDEEDDEEEDDSDHDRKPVISDSADEDTDEHSDDDSDPEPAKDELVKSASRQSPAGATSVPRRPAQQRHDGTEELLRPQDADGWMPLAPRAGVGAEQAPATSSLPHPSQDGGGDPSLGRHPSSSSEDSESKAEGAAARPHSVCSQVRERTRAGDHLDCDPYVRERRLAVPTDKSPEVKAAYERFGHELILMFETTRRKSRADDCSRLSWLMCRTLENRLESAGQELASLKDAYENAIDSKAGIRTS</sequence>
<evidence type="ECO:0000256" key="2">
    <source>
        <dbReference type="SAM" id="MobiDB-lite"/>
    </source>
</evidence>
<feature type="region of interest" description="Disordered" evidence="2">
    <location>
        <begin position="1"/>
        <end position="164"/>
    </location>
</feature>
<gene>
    <name evidence="3" type="ORF">BMF94_2499</name>
</gene>
<name>A0A2S5BBZ6_9BASI</name>
<protein>
    <submittedName>
        <fullName evidence="3">Uncharacterized protein</fullName>
    </submittedName>
</protein>
<dbReference type="EMBL" id="PJQD01000025">
    <property type="protein sequence ID" value="POY74305.1"/>
    <property type="molecule type" value="Genomic_DNA"/>
</dbReference>
<evidence type="ECO:0000313" key="3">
    <source>
        <dbReference type="EMBL" id="POY74305.1"/>
    </source>
</evidence>
<reference evidence="3 4" key="1">
    <citation type="journal article" date="2018" name="Front. Microbiol.">
        <title>Prospects for Fungal Bioremediation of Acidic Radioactive Waste Sites: Characterization and Genome Sequence of Rhodotorula taiwanensis MD1149.</title>
        <authorList>
            <person name="Tkavc R."/>
            <person name="Matrosova V.Y."/>
            <person name="Grichenko O.E."/>
            <person name="Gostincar C."/>
            <person name="Volpe R.P."/>
            <person name="Klimenkova P."/>
            <person name="Gaidamakova E.K."/>
            <person name="Zhou C.E."/>
            <person name="Stewart B.J."/>
            <person name="Lyman M.G."/>
            <person name="Malfatti S.A."/>
            <person name="Rubinfeld B."/>
            <person name="Courtot M."/>
            <person name="Singh J."/>
            <person name="Dalgard C.L."/>
            <person name="Hamilton T."/>
            <person name="Frey K.G."/>
            <person name="Gunde-Cimerman N."/>
            <person name="Dugan L."/>
            <person name="Daly M.J."/>
        </authorList>
    </citation>
    <scope>NUCLEOTIDE SEQUENCE [LARGE SCALE GENOMIC DNA]</scope>
    <source>
        <strain evidence="3 4">MD1149</strain>
    </source>
</reference>
<accession>A0A2S5BBZ6</accession>
<feature type="compositionally biased region" description="Basic and acidic residues" evidence="2">
    <location>
        <begin position="77"/>
        <end position="90"/>
    </location>
</feature>
<dbReference type="AlphaFoldDB" id="A0A2S5BBZ6"/>
<evidence type="ECO:0000313" key="4">
    <source>
        <dbReference type="Proteomes" id="UP000237144"/>
    </source>
</evidence>